<keyword evidence="3" id="KW-0812">Transmembrane</keyword>
<keyword evidence="4" id="KW-0732">Signal</keyword>
<accession>A0ABD3U498</accession>
<keyword evidence="3" id="KW-0472">Membrane</keyword>
<dbReference type="Proteomes" id="UP001634394">
    <property type="component" value="Unassembled WGS sequence"/>
</dbReference>
<evidence type="ECO:0000259" key="5">
    <source>
        <dbReference type="PROSITE" id="PS50050"/>
    </source>
</evidence>
<keyword evidence="7" id="KW-1185">Reference proteome</keyword>
<feature type="signal peptide" evidence="4">
    <location>
        <begin position="1"/>
        <end position="20"/>
    </location>
</feature>
<feature type="compositionally biased region" description="Polar residues" evidence="2">
    <location>
        <begin position="76"/>
        <end position="93"/>
    </location>
</feature>
<dbReference type="AlphaFoldDB" id="A0ABD3U498"/>
<keyword evidence="3" id="KW-1133">Transmembrane helix</keyword>
<dbReference type="EMBL" id="JBJQND010000017">
    <property type="protein sequence ID" value="KAL3843187.1"/>
    <property type="molecule type" value="Genomic_DNA"/>
</dbReference>
<dbReference type="PROSITE" id="PS50050">
    <property type="entry name" value="TNFR_NGFR_2"/>
    <property type="match status" value="1"/>
</dbReference>
<reference evidence="6 7" key="1">
    <citation type="submission" date="2024-11" db="EMBL/GenBank/DDBJ databases">
        <title>Chromosome-level genome assembly of the freshwater bivalve Anodonta woodiana.</title>
        <authorList>
            <person name="Chen X."/>
        </authorList>
    </citation>
    <scope>NUCLEOTIDE SEQUENCE [LARGE SCALE GENOMIC DNA]</scope>
    <source>
        <strain evidence="6">MN2024</strain>
        <tissue evidence="6">Gills</tissue>
    </source>
</reference>
<dbReference type="PROSITE" id="PS00652">
    <property type="entry name" value="TNFR_NGFR_1"/>
    <property type="match status" value="1"/>
</dbReference>
<gene>
    <name evidence="6" type="ORF">ACJMK2_021137</name>
</gene>
<feature type="chain" id="PRO_5044771817" description="TNFR-Cys domain-containing protein" evidence="4">
    <location>
        <begin position="21"/>
        <end position="177"/>
    </location>
</feature>
<feature type="disulfide bond" evidence="1">
    <location>
        <begin position="44"/>
        <end position="62"/>
    </location>
</feature>
<evidence type="ECO:0000256" key="3">
    <source>
        <dbReference type="SAM" id="Phobius"/>
    </source>
</evidence>
<evidence type="ECO:0000256" key="4">
    <source>
        <dbReference type="SAM" id="SignalP"/>
    </source>
</evidence>
<evidence type="ECO:0000313" key="7">
    <source>
        <dbReference type="Proteomes" id="UP001634394"/>
    </source>
</evidence>
<feature type="domain" description="TNFR-Cys" evidence="5">
    <location>
        <begin position="24"/>
        <end position="62"/>
    </location>
</feature>
<sequence>MSYILCIAFVLAVITWPVSARRNGCKEGQFFNRDLGECVPCSDCQENQLILRVCHGHVDTKCGKFNDFDFQQAANSKVMDNTRNQPQNRPQETGTRDNVEQTVTPTQAAEEDPWYLITIILIGTLVAGIIAVSVLATIACVMYRKKKRDCDPAASSTLIQPMGGIDKMENFKVVYET</sequence>
<organism evidence="6 7">
    <name type="scientific">Sinanodonta woodiana</name>
    <name type="common">Chinese pond mussel</name>
    <name type="synonym">Anodonta woodiana</name>
    <dbReference type="NCBI Taxonomy" id="1069815"/>
    <lineage>
        <taxon>Eukaryota</taxon>
        <taxon>Metazoa</taxon>
        <taxon>Spiralia</taxon>
        <taxon>Lophotrochozoa</taxon>
        <taxon>Mollusca</taxon>
        <taxon>Bivalvia</taxon>
        <taxon>Autobranchia</taxon>
        <taxon>Heteroconchia</taxon>
        <taxon>Palaeoheterodonta</taxon>
        <taxon>Unionida</taxon>
        <taxon>Unionoidea</taxon>
        <taxon>Unionidae</taxon>
        <taxon>Unioninae</taxon>
        <taxon>Sinanodonta</taxon>
    </lineage>
</organism>
<evidence type="ECO:0000256" key="1">
    <source>
        <dbReference type="PROSITE-ProRule" id="PRU00206"/>
    </source>
</evidence>
<proteinExistence type="predicted"/>
<keyword evidence="1" id="KW-1015">Disulfide bond</keyword>
<feature type="disulfide bond" evidence="1">
    <location>
        <begin position="41"/>
        <end position="54"/>
    </location>
</feature>
<feature type="region of interest" description="Disordered" evidence="2">
    <location>
        <begin position="76"/>
        <end position="105"/>
    </location>
</feature>
<protein>
    <recommendedName>
        <fullName evidence="5">TNFR-Cys domain-containing protein</fullName>
    </recommendedName>
</protein>
<evidence type="ECO:0000256" key="2">
    <source>
        <dbReference type="SAM" id="MobiDB-lite"/>
    </source>
</evidence>
<dbReference type="InterPro" id="IPR001368">
    <property type="entry name" value="TNFR/NGFR_Cys_rich_reg"/>
</dbReference>
<comment type="caution">
    <text evidence="1">Lacks conserved residue(s) required for the propagation of feature annotation.</text>
</comment>
<feature type="transmembrane region" description="Helical" evidence="3">
    <location>
        <begin position="114"/>
        <end position="138"/>
    </location>
</feature>
<evidence type="ECO:0000313" key="6">
    <source>
        <dbReference type="EMBL" id="KAL3843187.1"/>
    </source>
</evidence>
<comment type="caution">
    <text evidence="6">The sequence shown here is derived from an EMBL/GenBank/DDBJ whole genome shotgun (WGS) entry which is preliminary data.</text>
</comment>
<feature type="repeat" description="TNFR-Cys" evidence="1">
    <location>
        <begin position="24"/>
        <end position="62"/>
    </location>
</feature>
<name>A0ABD3U498_SINWO</name>